<dbReference type="GO" id="GO:0016887">
    <property type="term" value="F:ATP hydrolysis activity"/>
    <property type="evidence" value="ECO:0007669"/>
    <property type="project" value="RHEA"/>
</dbReference>
<dbReference type="EMBL" id="JGZK01000002">
    <property type="protein sequence ID" value="KFI87916.1"/>
    <property type="molecule type" value="Genomic_DNA"/>
</dbReference>
<dbReference type="eggNOG" id="COG0210">
    <property type="taxonomic scope" value="Bacteria"/>
</dbReference>
<dbReference type="Gene3D" id="3.40.50.300">
    <property type="entry name" value="P-loop containing nucleotide triphosphate hydrolases"/>
    <property type="match status" value="2"/>
</dbReference>
<evidence type="ECO:0000256" key="2">
    <source>
        <dbReference type="ARBA" id="ARBA00022741"/>
    </source>
</evidence>
<dbReference type="GO" id="GO:0003677">
    <property type="term" value="F:DNA binding"/>
    <property type="evidence" value="ECO:0007669"/>
    <property type="project" value="UniProtKB-KW"/>
</dbReference>
<evidence type="ECO:0000256" key="4">
    <source>
        <dbReference type="ARBA" id="ARBA00022806"/>
    </source>
</evidence>
<organism evidence="13 14">
    <name type="scientific">Bifidobacterium reuteri DSM 23975</name>
    <dbReference type="NCBI Taxonomy" id="1437610"/>
    <lineage>
        <taxon>Bacteria</taxon>
        <taxon>Bacillati</taxon>
        <taxon>Actinomycetota</taxon>
        <taxon>Actinomycetes</taxon>
        <taxon>Bifidobacteriales</taxon>
        <taxon>Bifidobacteriaceae</taxon>
        <taxon>Bifidobacterium</taxon>
    </lineage>
</organism>
<evidence type="ECO:0000256" key="1">
    <source>
        <dbReference type="ARBA" id="ARBA00009922"/>
    </source>
</evidence>
<dbReference type="PROSITE" id="PS51198">
    <property type="entry name" value="UVRD_HELICASE_ATP_BIND"/>
    <property type="match status" value="1"/>
</dbReference>
<keyword evidence="4 10" id="KW-0347">Helicase</keyword>
<dbReference type="Proteomes" id="UP000028984">
    <property type="component" value="Unassembled WGS sequence"/>
</dbReference>
<dbReference type="OrthoDB" id="3196525at2"/>
<sequence>MANATYKPEVVFGKQFLASCFALPKTIQHKVSNFITKFQRNPQSTGINLERVKNSIDKKMYSARIDQKYRIIVAYDGSEYLLLYADKHDDAYTWAVNKRIEVNPRNNSIQLFDEITEHERDEALHEPAAHDGLVANDYLSLTEDEMRELGVPDSYAPIMIRQRTWDHLNHWLGRLPEDARVYLQLAAEGQSKTEVLKMARESSQLASPLLGLEQTVSSSHVGAMSSHAESDEQSETSSVKPHATSFREALSSYNTQQSFVVVQGESDLQRLLDAPLEQWRVFLHSSQRMYVERNYHGPFRLTGGAGTGKTVVAMHRAKRLAALLLNSKSRQKVLFTTYSSNLATDIQANLKLICTNDELDKIDVINLDKFVYRFLRDKGYGYKIWYEDTGYPCPDGQMRNIDMVWKEAIRDVGTDSLSGLTAEFFKSEWEQVIVPQQVTSAADYLHVVRRGRGTRLGRDQKIAIWKVVDRYQHLMKEYQACDIDMAMSMTANLLNESNRSTKRYAHVVVDEGQDFSTPAYRVLRSLVDAHDNDIFIVGDAQQRIYRRTVVLSKCGINISGRARRLRINYRTTEEIRAAADRIFEIDTDDFIDSVFAAASGTDTKETQPVLCDDLDGSTEQAGDSRSLFSGPVPTVRRFATTEDEITFVEQWIAGKCGLNKIANNDGGESTPSEAYADARNICIVARTGPRVEHWASTLDRDLPYGVYQLSREEEDRQRRGIRIATMHRVKGLEFDYVIIVDVEKGACPPERAVESAPDKLALAELYKRERSLIYVALTRARKEVLLLGRS</sequence>
<keyword evidence="2 10" id="KW-0547">Nucleotide-binding</keyword>
<dbReference type="PANTHER" id="PTHR11070:SF45">
    <property type="entry name" value="DNA 3'-5' HELICASE"/>
    <property type="match status" value="1"/>
</dbReference>
<dbReference type="Pfam" id="PF13361">
    <property type="entry name" value="UvrD_C"/>
    <property type="match status" value="1"/>
</dbReference>
<evidence type="ECO:0000256" key="6">
    <source>
        <dbReference type="ARBA" id="ARBA00023235"/>
    </source>
</evidence>
<dbReference type="SUPFAM" id="SSF52540">
    <property type="entry name" value="P-loop containing nucleoside triphosphate hydrolases"/>
    <property type="match status" value="1"/>
</dbReference>
<feature type="region of interest" description="Disordered" evidence="11">
    <location>
        <begin position="218"/>
        <end position="243"/>
    </location>
</feature>
<evidence type="ECO:0000256" key="10">
    <source>
        <dbReference type="PROSITE-ProRule" id="PRU00560"/>
    </source>
</evidence>
<dbReference type="InterPro" id="IPR014016">
    <property type="entry name" value="UvrD-like_ATP-bd"/>
</dbReference>
<evidence type="ECO:0000256" key="3">
    <source>
        <dbReference type="ARBA" id="ARBA00022801"/>
    </source>
</evidence>
<keyword evidence="6" id="KW-0413">Isomerase</keyword>
<evidence type="ECO:0000256" key="8">
    <source>
        <dbReference type="ARBA" id="ARBA00034808"/>
    </source>
</evidence>
<dbReference type="GO" id="GO:0043138">
    <property type="term" value="F:3'-5' DNA helicase activity"/>
    <property type="evidence" value="ECO:0007669"/>
    <property type="project" value="UniProtKB-EC"/>
</dbReference>
<dbReference type="GO" id="GO:0005524">
    <property type="term" value="F:ATP binding"/>
    <property type="evidence" value="ECO:0007669"/>
    <property type="project" value="UniProtKB-UniRule"/>
</dbReference>
<dbReference type="Gene3D" id="1.10.10.160">
    <property type="match status" value="1"/>
</dbReference>
<dbReference type="GO" id="GO:0005829">
    <property type="term" value="C:cytosol"/>
    <property type="evidence" value="ECO:0007669"/>
    <property type="project" value="TreeGrafter"/>
</dbReference>
<gene>
    <name evidence="13" type="ORF">BREU_0693</name>
</gene>
<keyword evidence="5 10" id="KW-0067">ATP-binding</keyword>
<name>A0A087CXB6_9BIFI</name>
<dbReference type="STRING" id="1437610.BREU_0693"/>
<dbReference type="SUPFAM" id="SSF143011">
    <property type="entry name" value="RelE-like"/>
    <property type="match status" value="1"/>
</dbReference>
<feature type="domain" description="UvrD-like helicase ATP-binding" evidence="12">
    <location>
        <begin position="282"/>
        <end position="578"/>
    </location>
</feature>
<dbReference type="GO" id="GO:0000725">
    <property type="term" value="P:recombinational repair"/>
    <property type="evidence" value="ECO:0007669"/>
    <property type="project" value="TreeGrafter"/>
</dbReference>
<dbReference type="InterPro" id="IPR013986">
    <property type="entry name" value="DExx_box_DNA_helicase_dom_sf"/>
</dbReference>
<evidence type="ECO:0000256" key="5">
    <source>
        <dbReference type="ARBA" id="ARBA00022840"/>
    </source>
</evidence>
<keyword evidence="3 10" id="KW-0378">Hydrolase</keyword>
<accession>A0A087CXB6</accession>
<evidence type="ECO:0000313" key="14">
    <source>
        <dbReference type="Proteomes" id="UP000028984"/>
    </source>
</evidence>
<comment type="similarity">
    <text evidence="1">Belongs to the helicase family. UvrD subfamily.</text>
</comment>
<evidence type="ECO:0000256" key="9">
    <source>
        <dbReference type="ARBA" id="ARBA00048988"/>
    </source>
</evidence>
<dbReference type="EC" id="5.6.2.4" evidence="8"/>
<dbReference type="RefSeq" id="WP_044089949.1">
    <property type="nucleotide sequence ID" value="NZ_JDUW01000016.1"/>
</dbReference>
<dbReference type="AlphaFoldDB" id="A0A087CXB6"/>
<evidence type="ECO:0000313" key="13">
    <source>
        <dbReference type="EMBL" id="KFI87916.1"/>
    </source>
</evidence>
<proteinExistence type="inferred from homology"/>
<comment type="catalytic activity">
    <reaction evidence="7">
        <text>Couples ATP hydrolysis with the unwinding of duplex DNA by translocating in the 3'-5' direction.</text>
        <dbReference type="EC" id="5.6.2.4"/>
    </reaction>
</comment>
<dbReference type="InterPro" id="IPR000212">
    <property type="entry name" value="DNA_helicase_UvrD/REP"/>
</dbReference>
<comment type="caution">
    <text evidence="13">The sequence shown here is derived from an EMBL/GenBank/DDBJ whole genome shotgun (WGS) entry which is preliminary data.</text>
</comment>
<protein>
    <recommendedName>
        <fullName evidence="8">DNA 3'-5' helicase</fullName>
        <ecNumber evidence="8">5.6.2.4</ecNumber>
    </recommendedName>
</protein>
<evidence type="ECO:0000259" key="12">
    <source>
        <dbReference type="PROSITE" id="PS51198"/>
    </source>
</evidence>
<evidence type="ECO:0000256" key="7">
    <source>
        <dbReference type="ARBA" id="ARBA00034617"/>
    </source>
</evidence>
<feature type="binding site" evidence="10">
    <location>
        <begin position="303"/>
        <end position="310"/>
    </location>
    <ligand>
        <name>ATP</name>
        <dbReference type="ChEBI" id="CHEBI:30616"/>
    </ligand>
</feature>
<dbReference type="PANTHER" id="PTHR11070">
    <property type="entry name" value="UVRD / RECB / PCRA DNA HELICASE FAMILY MEMBER"/>
    <property type="match status" value="1"/>
</dbReference>
<dbReference type="InterPro" id="IPR035093">
    <property type="entry name" value="RelE/ParE_toxin_dom_sf"/>
</dbReference>
<dbReference type="InterPro" id="IPR014017">
    <property type="entry name" value="DNA_helicase_UvrD-like_C"/>
</dbReference>
<evidence type="ECO:0000256" key="11">
    <source>
        <dbReference type="SAM" id="MobiDB-lite"/>
    </source>
</evidence>
<dbReference type="Gene3D" id="3.30.2310.20">
    <property type="entry name" value="RelE-like"/>
    <property type="match status" value="1"/>
</dbReference>
<reference evidence="13 14" key="1">
    <citation type="submission" date="2014-03" db="EMBL/GenBank/DDBJ databases">
        <title>Genomics of Bifidobacteria.</title>
        <authorList>
            <person name="Ventura M."/>
            <person name="Milani C."/>
            <person name="Lugli G.A."/>
        </authorList>
    </citation>
    <scope>NUCLEOTIDE SEQUENCE [LARGE SCALE GENOMIC DNA]</scope>
    <source>
        <strain evidence="13 14">DSM 23975</strain>
    </source>
</reference>
<dbReference type="Pfam" id="PF00580">
    <property type="entry name" value="UvrD-helicase"/>
    <property type="match status" value="1"/>
</dbReference>
<comment type="catalytic activity">
    <reaction evidence="9">
        <text>ATP + H2O = ADP + phosphate + H(+)</text>
        <dbReference type="Rhea" id="RHEA:13065"/>
        <dbReference type="ChEBI" id="CHEBI:15377"/>
        <dbReference type="ChEBI" id="CHEBI:15378"/>
        <dbReference type="ChEBI" id="CHEBI:30616"/>
        <dbReference type="ChEBI" id="CHEBI:43474"/>
        <dbReference type="ChEBI" id="CHEBI:456216"/>
        <dbReference type="EC" id="5.6.2.4"/>
    </reaction>
</comment>
<dbReference type="InterPro" id="IPR027417">
    <property type="entry name" value="P-loop_NTPase"/>
</dbReference>
<keyword evidence="14" id="KW-1185">Reference proteome</keyword>